<dbReference type="Pfam" id="PF00155">
    <property type="entry name" value="Aminotran_1_2"/>
    <property type="match status" value="1"/>
</dbReference>
<dbReference type="GO" id="GO:0030170">
    <property type="term" value="F:pyridoxal phosphate binding"/>
    <property type="evidence" value="ECO:0007669"/>
    <property type="project" value="InterPro"/>
</dbReference>
<proteinExistence type="inferred from homology"/>
<protein>
    <submittedName>
        <fullName evidence="8">PLP-dependent aminotransferase family protein</fullName>
    </submittedName>
</protein>
<dbReference type="InterPro" id="IPR015424">
    <property type="entry name" value="PyrdxlP-dep_Trfase"/>
</dbReference>
<dbReference type="Proteomes" id="UP001304419">
    <property type="component" value="Chromosome 1"/>
</dbReference>
<comment type="similarity">
    <text evidence="1">In the C-terminal section; belongs to the class-I pyridoxal-phosphate-dependent aminotransferase family.</text>
</comment>
<dbReference type="InterPro" id="IPR015421">
    <property type="entry name" value="PyrdxlP-dep_Trfase_major"/>
</dbReference>
<dbReference type="PROSITE" id="PS50949">
    <property type="entry name" value="HTH_GNTR"/>
    <property type="match status" value="1"/>
</dbReference>
<evidence type="ECO:0000256" key="3">
    <source>
        <dbReference type="ARBA" id="ARBA00023015"/>
    </source>
</evidence>
<feature type="domain" description="HTH gntR-type" evidence="7">
    <location>
        <begin position="47"/>
        <end position="115"/>
    </location>
</feature>
<dbReference type="GO" id="GO:0008483">
    <property type="term" value="F:transaminase activity"/>
    <property type="evidence" value="ECO:0007669"/>
    <property type="project" value="UniProtKB-KW"/>
</dbReference>
<dbReference type="GO" id="GO:0003700">
    <property type="term" value="F:DNA-binding transcription factor activity"/>
    <property type="evidence" value="ECO:0007669"/>
    <property type="project" value="InterPro"/>
</dbReference>
<dbReference type="Gene3D" id="1.10.10.10">
    <property type="entry name" value="Winged helix-like DNA-binding domain superfamily/Winged helix DNA-binding domain"/>
    <property type="match status" value="1"/>
</dbReference>
<dbReference type="EMBL" id="WEIA01000023">
    <property type="protein sequence ID" value="NLR24051.1"/>
    <property type="molecule type" value="Genomic_DNA"/>
</dbReference>
<sequence>MIGSRFKQQWKSVVYAVILYKLYTEFANLYLYRLLLMSTVIQRQHSAFLYQQVIQMILSMAEQESILPGEKLPSLRVMAQNLNVSIPTVKQAYQALEDQGKVVAKEKSGYFLCHRASHNDSPKRARLPAKPVVVNKQALIEQVYKGIHQPHAIPLGIANPIAIAGTEQVLAKIMRRAMKEAGNELINYGPMDGLDSLKKQIVRRYLDMGLAIDMDEVVITNGAQEALAIALQAVTKPGDVIAIESPCYFGIVELAENLGLKAIEIPVCPDDGIWLSDLERALEKHDIRACVFSTSISNPLGSFMPDTRRAQLVALLEQRDVVLIEDDVYGDLYFTEQRGIPAQAFSQKGLVITCASFSKTAAPSYRVGWMVASQFSAKAKRIKRALSCSSSLMNQWALADFLSSGGYERHLKLVRKRLIENRDRMIQAVNVAFGSEVRVSRPQGGCVLWLDLGKHVDGALLFQKALECGISITPGTLFSASKKYQNCIRISYGLPWDASVEQAIKTLGELADAQRKGLA</sequence>
<evidence type="ECO:0000256" key="2">
    <source>
        <dbReference type="ARBA" id="ARBA00022898"/>
    </source>
</evidence>
<dbReference type="CDD" id="cd00609">
    <property type="entry name" value="AAT_like"/>
    <property type="match status" value="1"/>
</dbReference>
<dbReference type="SUPFAM" id="SSF53383">
    <property type="entry name" value="PLP-dependent transferases"/>
    <property type="match status" value="1"/>
</dbReference>
<dbReference type="GO" id="GO:0003677">
    <property type="term" value="F:DNA binding"/>
    <property type="evidence" value="ECO:0007669"/>
    <property type="project" value="UniProtKB-KW"/>
</dbReference>
<evidence type="ECO:0000256" key="4">
    <source>
        <dbReference type="ARBA" id="ARBA00023125"/>
    </source>
</evidence>
<dbReference type="RefSeq" id="WP_039490976.1">
    <property type="nucleotide sequence ID" value="NZ_CBCSDF010000025.1"/>
</dbReference>
<accession>A0A8I2KPN9</accession>
<dbReference type="SMART" id="SM00345">
    <property type="entry name" value="HTH_GNTR"/>
    <property type="match status" value="1"/>
</dbReference>
<reference evidence="9 11" key="2">
    <citation type="submission" date="2023-10" db="EMBL/GenBank/DDBJ databases">
        <title>To unveil natural product biosynthetic capacity in Pseudoalteromonas.</title>
        <authorList>
            <person name="Wang J."/>
        </authorList>
    </citation>
    <scope>NUCLEOTIDE SEQUENCE [LARGE SCALE GENOMIC DNA]</scope>
    <source>
        <strain evidence="9 11">DSM 15914</strain>
    </source>
</reference>
<keyword evidence="8" id="KW-0808">Transferase</keyword>
<evidence type="ECO:0000313" key="9">
    <source>
        <dbReference type="EMBL" id="WOX28757.1"/>
    </source>
</evidence>
<keyword evidence="4" id="KW-0238">DNA-binding</keyword>
<dbReference type="InterPro" id="IPR051446">
    <property type="entry name" value="HTH_trans_reg/aminotransferase"/>
</dbReference>
<dbReference type="InterPro" id="IPR015422">
    <property type="entry name" value="PyrdxlP-dep_Trfase_small"/>
</dbReference>
<evidence type="ECO:0000256" key="6">
    <source>
        <dbReference type="SAM" id="Phobius"/>
    </source>
</evidence>
<name>A0A8I2KPN9_9GAMM</name>
<reference evidence="8" key="1">
    <citation type="submission" date="2019-10" db="EMBL/GenBank/DDBJ databases">
        <authorList>
            <person name="Paulsen S."/>
        </authorList>
    </citation>
    <scope>NUCLEOTIDE SEQUENCE</scope>
    <source>
        <strain evidence="8">LMG 19692</strain>
    </source>
</reference>
<keyword evidence="6" id="KW-1133">Transmembrane helix</keyword>
<keyword evidence="6" id="KW-0812">Transmembrane</keyword>
<gene>
    <name evidence="8" type="ORF">F9Y85_22615</name>
    <name evidence="9" type="ORF">R5H13_00265</name>
</gene>
<dbReference type="EMBL" id="CP137578">
    <property type="protein sequence ID" value="WOX28757.1"/>
    <property type="molecule type" value="Genomic_DNA"/>
</dbReference>
<evidence type="ECO:0000256" key="1">
    <source>
        <dbReference type="ARBA" id="ARBA00005384"/>
    </source>
</evidence>
<dbReference type="InterPro" id="IPR036390">
    <property type="entry name" value="WH_DNA-bd_sf"/>
</dbReference>
<dbReference type="PANTHER" id="PTHR46577">
    <property type="entry name" value="HTH-TYPE TRANSCRIPTIONAL REGULATORY PROTEIN GABR"/>
    <property type="match status" value="1"/>
</dbReference>
<keyword evidence="8" id="KW-0032">Aminotransferase</keyword>
<evidence type="ECO:0000313" key="11">
    <source>
        <dbReference type="Proteomes" id="UP001304419"/>
    </source>
</evidence>
<evidence type="ECO:0000259" key="7">
    <source>
        <dbReference type="PROSITE" id="PS50949"/>
    </source>
</evidence>
<dbReference type="Gene3D" id="3.90.1150.10">
    <property type="entry name" value="Aspartate Aminotransferase, domain 1"/>
    <property type="match status" value="1"/>
</dbReference>
<dbReference type="InterPro" id="IPR000524">
    <property type="entry name" value="Tscrpt_reg_HTH_GntR"/>
</dbReference>
<dbReference type="AlphaFoldDB" id="A0A8I2KPN9"/>
<dbReference type="Pfam" id="PF00392">
    <property type="entry name" value="GntR"/>
    <property type="match status" value="1"/>
</dbReference>
<dbReference type="Proteomes" id="UP000646877">
    <property type="component" value="Unassembled WGS sequence"/>
</dbReference>
<organism evidence="8 10">
    <name type="scientific">Pseudoalteromonas maricaloris</name>
    <dbReference type="NCBI Taxonomy" id="184924"/>
    <lineage>
        <taxon>Bacteria</taxon>
        <taxon>Pseudomonadati</taxon>
        <taxon>Pseudomonadota</taxon>
        <taxon>Gammaproteobacteria</taxon>
        <taxon>Alteromonadales</taxon>
        <taxon>Pseudoalteromonadaceae</taxon>
        <taxon>Pseudoalteromonas</taxon>
    </lineage>
</organism>
<keyword evidence="5" id="KW-0804">Transcription</keyword>
<evidence type="ECO:0000256" key="5">
    <source>
        <dbReference type="ARBA" id="ARBA00023163"/>
    </source>
</evidence>
<evidence type="ECO:0000313" key="8">
    <source>
        <dbReference type="EMBL" id="NLR24051.1"/>
    </source>
</evidence>
<dbReference type="CDD" id="cd07377">
    <property type="entry name" value="WHTH_GntR"/>
    <property type="match status" value="1"/>
</dbReference>
<keyword evidence="11" id="KW-1185">Reference proteome</keyword>
<evidence type="ECO:0000313" key="10">
    <source>
        <dbReference type="Proteomes" id="UP000646877"/>
    </source>
</evidence>
<dbReference type="PANTHER" id="PTHR46577:SF2">
    <property type="entry name" value="TRANSCRIPTIONAL REGULATORY PROTEIN"/>
    <property type="match status" value="1"/>
</dbReference>
<dbReference type="InterPro" id="IPR004839">
    <property type="entry name" value="Aminotransferase_I/II_large"/>
</dbReference>
<dbReference type="Gene3D" id="3.40.640.10">
    <property type="entry name" value="Type I PLP-dependent aspartate aminotransferase-like (Major domain)"/>
    <property type="match status" value="1"/>
</dbReference>
<dbReference type="InterPro" id="IPR036388">
    <property type="entry name" value="WH-like_DNA-bd_sf"/>
</dbReference>
<feature type="transmembrane region" description="Helical" evidence="6">
    <location>
        <begin position="12"/>
        <end position="32"/>
    </location>
</feature>
<keyword evidence="3" id="KW-0805">Transcription regulation</keyword>
<keyword evidence="2" id="KW-0663">Pyridoxal phosphate</keyword>
<keyword evidence="6" id="KW-0472">Membrane</keyword>
<dbReference type="SUPFAM" id="SSF46785">
    <property type="entry name" value="Winged helix' DNA-binding domain"/>
    <property type="match status" value="1"/>
</dbReference>